<name>W1NXE6_AMBTC</name>
<dbReference type="Gramene" id="ERN02277">
    <property type="protein sequence ID" value="ERN02277"/>
    <property type="gene ID" value="AMTR_s00084p00035090"/>
</dbReference>
<dbReference type="Proteomes" id="UP000017836">
    <property type="component" value="Unassembled WGS sequence"/>
</dbReference>
<organism evidence="1 2">
    <name type="scientific">Amborella trichopoda</name>
    <dbReference type="NCBI Taxonomy" id="13333"/>
    <lineage>
        <taxon>Eukaryota</taxon>
        <taxon>Viridiplantae</taxon>
        <taxon>Streptophyta</taxon>
        <taxon>Embryophyta</taxon>
        <taxon>Tracheophyta</taxon>
        <taxon>Spermatophyta</taxon>
        <taxon>Magnoliopsida</taxon>
        <taxon>Amborellales</taxon>
        <taxon>Amborellaceae</taxon>
        <taxon>Amborella</taxon>
    </lineage>
</organism>
<accession>W1NXE6</accession>
<evidence type="ECO:0000313" key="2">
    <source>
        <dbReference type="Proteomes" id="UP000017836"/>
    </source>
</evidence>
<protein>
    <submittedName>
        <fullName evidence="1">Uncharacterized protein</fullName>
    </submittedName>
</protein>
<reference evidence="2" key="1">
    <citation type="journal article" date="2013" name="Science">
        <title>The Amborella genome and the evolution of flowering plants.</title>
        <authorList>
            <consortium name="Amborella Genome Project"/>
        </authorList>
    </citation>
    <scope>NUCLEOTIDE SEQUENCE [LARGE SCALE GENOMIC DNA]</scope>
</reference>
<evidence type="ECO:0000313" key="1">
    <source>
        <dbReference type="EMBL" id="ERN02277.1"/>
    </source>
</evidence>
<dbReference type="HOGENOM" id="CLU_1867894_0_0_1"/>
<proteinExistence type="predicted"/>
<dbReference type="AlphaFoldDB" id="W1NXE6"/>
<keyword evidence="2" id="KW-1185">Reference proteome</keyword>
<sequence length="137" mass="15091">MTLLSSRKTIANGRFHCIGSVINRCLFCSKMSLLSETRVLSVGIGSHGTLGRGSQEMAGSLVSCVRLDLPGSRVKLKESMFHALSNLHYCRHVSIEIAIVRGLSTNLKELDEIVKMSMDIFAHSYRALHGLNIPLLH</sequence>
<gene>
    <name evidence="1" type="ORF">AMTR_s00084p00035090</name>
</gene>
<dbReference type="EMBL" id="KI394648">
    <property type="protein sequence ID" value="ERN02277.1"/>
    <property type="molecule type" value="Genomic_DNA"/>
</dbReference>